<dbReference type="InterPro" id="IPR026029">
    <property type="entry name" value="MLI_dom"/>
</dbReference>
<sequence>MVIFHVRLNERIPYDMDPELRADHVQRHGEALRELAAAGVLKHCWREAGTRSDIAVFQAADPAELHEILGSLPLFRFLTTEVTVLMPHPDLGQG</sequence>
<keyword evidence="3" id="KW-1185">Reference proteome</keyword>
<proteinExistence type="predicted"/>
<reference evidence="2 3" key="1">
    <citation type="submission" date="2019-11" db="EMBL/GenBank/DDBJ databases">
        <title>Complete genome sequence of Corynebacterium kalinowskii 1959, a novel Corynebacterium species isolated from soil of a small paddock in Vilsendorf, Germany.</title>
        <authorList>
            <person name="Schaffert L."/>
            <person name="Ruwe M."/>
            <person name="Milse J."/>
            <person name="Hanuschka K."/>
            <person name="Ortseifen V."/>
            <person name="Droste J."/>
            <person name="Brandt D."/>
            <person name="Schlueter L."/>
            <person name="Kutter Y."/>
            <person name="Vinke S."/>
            <person name="Viehoefer P."/>
            <person name="Jacob L."/>
            <person name="Luebke N.-C."/>
            <person name="Schulte-Berndt E."/>
            <person name="Hain C."/>
            <person name="Linder M."/>
            <person name="Schmidt P."/>
            <person name="Wollenschlaeger L."/>
            <person name="Luttermann T."/>
            <person name="Thieme E."/>
            <person name="Hassa J."/>
            <person name="Haak M."/>
            <person name="Wittchen M."/>
            <person name="Mentz A."/>
            <person name="Persicke M."/>
            <person name="Busche T."/>
            <person name="Ruckert C."/>
        </authorList>
    </citation>
    <scope>NUCLEOTIDE SEQUENCE [LARGE SCALE GENOMIC DNA]</scope>
    <source>
        <strain evidence="2 3">2039</strain>
    </source>
</reference>
<gene>
    <name evidence="2" type="primary">catC2</name>
    <name evidence="2" type="ORF">COCCU_10745</name>
</gene>
<organism evidence="2 3">
    <name type="scientific">Corynebacterium occultum</name>
    <dbReference type="NCBI Taxonomy" id="2675219"/>
    <lineage>
        <taxon>Bacteria</taxon>
        <taxon>Bacillati</taxon>
        <taxon>Actinomycetota</taxon>
        <taxon>Actinomycetes</taxon>
        <taxon>Mycobacteriales</taxon>
        <taxon>Corynebacteriaceae</taxon>
        <taxon>Corynebacterium</taxon>
    </lineage>
</organism>
<evidence type="ECO:0000259" key="1">
    <source>
        <dbReference type="Pfam" id="PF02426"/>
    </source>
</evidence>
<dbReference type="Gene3D" id="3.30.70.1060">
    <property type="entry name" value="Dimeric alpha+beta barrel"/>
    <property type="match status" value="1"/>
</dbReference>
<dbReference type="Proteomes" id="UP000424462">
    <property type="component" value="Chromosome"/>
</dbReference>
<evidence type="ECO:0000313" key="2">
    <source>
        <dbReference type="EMBL" id="QGU08068.1"/>
    </source>
</evidence>
<dbReference type="RefSeq" id="WP_156231489.1">
    <property type="nucleotide sequence ID" value="NZ_CP046455.1"/>
</dbReference>
<protein>
    <submittedName>
        <fullName evidence="2">Muconolactone Delta-isomerase</fullName>
        <ecNumber evidence="2">5.3.3.4</ecNumber>
    </submittedName>
</protein>
<accession>A0A6B8WNX9</accession>
<dbReference type="EMBL" id="CP046455">
    <property type="protein sequence ID" value="QGU08068.1"/>
    <property type="molecule type" value="Genomic_DNA"/>
</dbReference>
<dbReference type="EC" id="5.3.3.4" evidence="2"/>
<name>A0A6B8WNX9_9CORY</name>
<dbReference type="Pfam" id="PF02426">
    <property type="entry name" value="MIase"/>
    <property type="match status" value="1"/>
</dbReference>
<dbReference type="InterPro" id="IPR011008">
    <property type="entry name" value="Dimeric_a/b-barrel"/>
</dbReference>
<dbReference type="KEGG" id="cok:COCCU_10745"/>
<evidence type="ECO:0000313" key="3">
    <source>
        <dbReference type="Proteomes" id="UP000424462"/>
    </source>
</evidence>
<keyword evidence="2" id="KW-0413">Isomerase</keyword>
<dbReference type="AlphaFoldDB" id="A0A6B8WNX9"/>
<dbReference type="SUPFAM" id="SSF54909">
    <property type="entry name" value="Dimeric alpha+beta barrel"/>
    <property type="match status" value="1"/>
</dbReference>
<feature type="domain" description="Muconolactone isomerase" evidence="1">
    <location>
        <begin position="3"/>
        <end position="90"/>
    </location>
</feature>
<dbReference type="GO" id="GO:0016159">
    <property type="term" value="F:muconolactone delta-isomerase activity"/>
    <property type="evidence" value="ECO:0007669"/>
    <property type="project" value="UniProtKB-EC"/>
</dbReference>